<gene>
    <name evidence="1" type="ORF">CCAM_LOCUS4846</name>
</gene>
<dbReference type="OrthoDB" id="1688035at2759"/>
<sequence length="134" mass="15656">MEATNNRWYRSFSTGGRSIRLGRRHYAPGLEHGGDDDRAAARNGVARKGSIWRQIWRKFSKEKTSKNEKKKKKNVLLEFSRSVHVQVPKYDEHSYSQNFDKGSNWDEPDRLFKSFSVRYADPSRATFLIDLNTS</sequence>
<dbReference type="PANTHER" id="PTHR33168">
    <property type="entry name" value="STRESS INDUCED PROTEIN-RELATED"/>
    <property type="match status" value="1"/>
</dbReference>
<protein>
    <submittedName>
        <fullName evidence="1">Uncharacterized protein</fullName>
    </submittedName>
</protein>
<keyword evidence="2" id="KW-1185">Reference proteome</keyword>
<dbReference type="AlphaFoldDB" id="A0A484KCH7"/>
<reference evidence="1 2" key="1">
    <citation type="submission" date="2018-04" db="EMBL/GenBank/DDBJ databases">
        <authorList>
            <person name="Vogel A."/>
        </authorList>
    </citation>
    <scope>NUCLEOTIDE SEQUENCE [LARGE SCALE GENOMIC DNA]</scope>
</reference>
<evidence type="ECO:0000313" key="2">
    <source>
        <dbReference type="Proteomes" id="UP000595140"/>
    </source>
</evidence>
<evidence type="ECO:0000313" key="1">
    <source>
        <dbReference type="EMBL" id="VFQ63070.1"/>
    </source>
</evidence>
<organism evidence="1 2">
    <name type="scientific">Cuscuta campestris</name>
    <dbReference type="NCBI Taxonomy" id="132261"/>
    <lineage>
        <taxon>Eukaryota</taxon>
        <taxon>Viridiplantae</taxon>
        <taxon>Streptophyta</taxon>
        <taxon>Embryophyta</taxon>
        <taxon>Tracheophyta</taxon>
        <taxon>Spermatophyta</taxon>
        <taxon>Magnoliopsida</taxon>
        <taxon>eudicotyledons</taxon>
        <taxon>Gunneridae</taxon>
        <taxon>Pentapetalae</taxon>
        <taxon>asterids</taxon>
        <taxon>lamiids</taxon>
        <taxon>Solanales</taxon>
        <taxon>Convolvulaceae</taxon>
        <taxon>Cuscuteae</taxon>
        <taxon>Cuscuta</taxon>
        <taxon>Cuscuta subgen. Grammica</taxon>
        <taxon>Cuscuta sect. Cleistogrammica</taxon>
    </lineage>
</organism>
<proteinExistence type="predicted"/>
<name>A0A484KCH7_9ASTE</name>
<dbReference type="EMBL" id="OOIL02000262">
    <property type="protein sequence ID" value="VFQ63070.1"/>
    <property type="molecule type" value="Genomic_DNA"/>
</dbReference>
<dbReference type="Proteomes" id="UP000595140">
    <property type="component" value="Unassembled WGS sequence"/>
</dbReference>
<accession>A0A484KCH7</accession>